<dbReference type="EMBL" id="CP106793">
    <property type="protein sequence ID" value="UXY17755.1"/>
    <property type="molecule type" value="Genomic_DNA"/>
</dbReference>
<dbReference type="InterPro" id="IPR046335">
    <property type="entry name" value="LacI/GalR-like_sensor"/>
</dbReference>
<dbReference type="SMART" id="SM00354">
    <property type="entry name" value="HTH_LACI"/>
    <property type="match status" value="1"/>
</dbReference>
<dbReference type="Gene3D" id="1.10.260.40">
    <property type="entry name" value="lambda repressor-like DNA-binding domains"/>
    <property type="match status" value="1"/>
</dbReference>
<evidence type="ECO:0000256" key="4">
    <source>
        <dbReference type="SAM" id="MobiDB-lite"/>
    </source>
</evidence>
<organism evidence="7 8">
    <name type="scientific">Streptomyces cynarae</name>
    <dbReference type="NCBI Taxonomy" id="2981134"/>
    <lineage>
        <taxon>Bacteria</taxon>
        <taxon>Bacillati</taxon>
        <taxon>Actinomycetota</taxon>
        <taxon>Actinomycetes</taxon>
        <taxon>Kitasatosporales</taxon>
        <taxon>Streptomycetaceae</taxon>
        <taxon>Streptomyces</taxon>
    </lineage>
</organism>
<dbReference type="CDD" id="cd06296">
    <property type="entry name" value="PBP1_CatR-like"/>
    <property type="match status" value="1"/>
</dbReference>
<dbReference type="InterPro" id="IPR000843">
    <property type="entry name" value="HTH_LacI"/>
</dbReference>
<evidence type="ECO:0000259" key="5">
    <source>
        <dbReference type="PROSITE" id="PS50932"/>
    </source>
</evidence>
<dbReference type="Pfam" id="PF00356">
    <property type="entry name" value="LacI"/>
    <property type="match status" value="1"/>
</dbReference>
<name>A0ABY6DTP9_9ACTN</name>
<keyword evidence="1" id="KW-0805">Transcription regulation</keyword>
<dbReference type="GO" id="GO:0003677">
    <property type="term" value="F:DNA binding"/>
    <property type="evidence" value="ECO:0007669"/>
    <property type="project" value="UniProtKB-KW"/>
</dbReference>
<sequence length="356" mass="37802">MKRSVARSRTTLTGIAEAAGVSVATVSKVVNGHSDVSPKTRARIERLLVKHEYVARGPRGAQSPVRTVDLTFDQLVNPNNLVIIQGVTEAAAEAGVDVVIGTAPDDPLGAAWTRKITNAGREGVLLVTSELTPQQRTQFARAEIPLVLIDPMNVPDESVPSIGATNFSGGMSATEHLLKLGHRRIAMIEGRHDAVCNTARLHGYQAALSGAGITPDPRLVKHGGFRFQPAHQAALDLFALEDPPTAVFAGNDLEAFGVIEAARVHGLRVPDDVSVVGFDDTAAAGTSAPPLTTIRQPFVEMGRAALRTLLRLAAHEPLDSHRVELATQLVVRASTAPAPTRSQPHTPRSLISRDVP</sequence>
<feature type="domain" description="HTH cro/C1-type" evidence="6">
    <location>
        <begin position="11"/>
        <end position="54"/>
    </location>
</feature>
<evidence type="ECO:0000256" key="1">
    <source>
        <dbReference type="ARBA" id="ARBA00023015"/>
    </source>
</evidence>
<dbReference type="InterPro" id="IPR001387">
    <property type="entry name" value="Cro/C1-type_HTH"/>
</dbReference>
<feature type="region of interest" description="Disordered" evidence="4">
    <location>
        <begin position="334"/>
        <end position="356"/>
    </location>
</feature>
<dbReference type="InterPro" id="IPR010982">
    <property type="entry name" value="Lambda_DNA-bd_dom_sf"/>
</dbReference>
<evidence type="ECO:0000259" key="6">
    <source>
        <dbReference type="PROSITE" id="PS50943"/>
    </source>
</evidence>
<evidence type="ECO:0000256" key="2">
    <source>
        <dbReference type="ARBA" id="ARBA00023125"/>
    </source>
</evidence>
<accession>A0ABY6DTP9</accession>
<dbReference type="RefSeq" id="WP_263227811.1">
    <property type="nucleotide sequence ID" value="NZ_CP106793.1"/>
</dbReference>
<keyword evidence="8" id="KW-1185">Reference proteome</keyword>
<dbReference type="Proteomes" id="UP001061298">
    <property type="component" value="Chromosome"/>
</dbReference>
<dbReference type="PROSITE" id="PS50943">
    <property type="entry name" value="HTH_CROC1"/>
    <property type="match status" value="1"/>
</dbReference>
<dbReference type="PROSITE" id="PS50932">
    <property type="entry name" value="HTH_LACI_2"/>
    <property type="match status" value="1"/>
</dbReference>
<feature type="domain" description="HTH lacI-type" evidence="5">
    <location>
        <begin position="10"/>
        <end position="67"/>
    </location>
</feature>
<reference evidence="7" key="1">
    <citation type="submission" date="2022-10" db="EMBL/GenBank/DDBJ databases">
        <authorList>
            <person name="Mo P."/>
        </authorList>
    </citation>
    <scope>NUCLEOTIDE SEQUENCE</scope>
    <source>
        <strain evidence="7">HUAS 13-4</strain>
    </source>
</reference>
<evidence type="ECO:0000313" key="8">
    <source>
        <dbReference type="Proteomes" id="UP001061298"/>
    </source>
</evidence>
<evidence type="ECO:0000256" key="3">
    <source>
        <dbReference type="ARBA" id="ARBA00023163"/>
    </source>
</evidence>
<dbReference type="Gene3D" id="3.40.50.2300">
    <property type="match status" value="2"/>
</dbReference>
<dbReference type="PANTHER" id="PTHR30146:SF153">
    <property type="entry name" value="LACTOSE OPERON REPRESSOR"/>
    <property type="match status" value="1"/>
</dbReference>
<keyword evidence="2 7" id="KW-0238">DNA-binding</keyword>
<dbReference type="CDD" id="cd01392">
    <property type="entry name" value="HTH_LacI"/>
    <property type="match status" value="1"/>
</dbReference>
<dbReference type="PANTHER" id="PTHR30146">
    <property type="entry name" value="LACI-RELATED TRANSCRIPTIONAL REPRESSOR"/>
    <property type="match status" value="1"/>
</dbReference>
<proteinExistence type="predicted"/>
<evidence type="ECO:0000313" key="7">
    <source>
        <dbReference type="EMBL" id="UXY17755.1"/>
    </source>
</evidence>
<dbReference type="InterPro" id="IPR028082">
    <property type="entry name" value="Peripla_BP_I"/>
</dbReference>
<protein>
    <submittedName>
        <fullName evidence="7">LacI family DNA-binding transcriptional regulator</fullName>
    </submittedName>
</protein>
<keyword evidence="3" id="KW-0804">Transcription</keyword>
<dbReference type="SUPFAM" id="SSF47413">
    <property type="entry name" value="lambda repressor-like DNA-binding domains"/>
    <property type="match status" value="1"/>
</dbReference>
<dbReference type="Pfam" id="PF13377">
    <property type="entry name" value="Peripla_BP_3"/>
    <property type="match status" value="1"/>
</dbReference>
<gene>
    <name evidence="7" type="ORF">N8I84_02640</name>
</gene>
<dbReference type="SUPFAM" id="SSF53822">
    <property type="entry name" value="Periplasmic binding protein-like I"/>
    <property type="match status" value="1"/>
</dbReference>